<accession>A0ABR1K2R9</accession>
<feature type="signal peptide" evidence="4">
    <location>
        <begin position="1"/>
        <end position="19"/>
    </location>
</feature>
<dbReference type="PANTHER" id="PTHR38425:SF1">
    <property type="entry name" value="LONG CHRONOLOGICAL LIFESPAN PROTEIN 2"/>
    <property type="match status" value="1"/>
</dbReference>
<comment type="caution">
    <text evidence="5">The sequence shown here is derived from an EMBL/GenBank/DDBJ whole genome shotgun (WGS) entry which is preliminary data.</text>
</comment>
<keyword evidence="6" id="KW-1185">Reference proteome</keyword>
<evidence type="ECO:0000256" key="1">
    <source>
        <dbReference type="ARBA" id="ARBA00010545"/>
    </source>
</evidence>
<keyword evidence="3 4" id="KW-0732">Signal</keyword>
<dbReference type="Proteomes" id="UP001498398">
    <property type="component" value="Unassembled WGS sequence"/>
</dbReference>
<protein>
    <recommendedName>
        <fullName evidence="2">Long chronological lifespan protein 2</fullName>
    </recommendedName>
</protein>
<gene>
    <name evidence="5" type="primary">LCL2</name>
    <name evidence="5" type="ORF">VKT23_001851</name>
</gene>
<reference evidence="5 6" key="1">
    <citation type="submission" date="2024-01" db="EMBL/GenBank/DDBJ databases">
        <title>A draft genome for the cacao thread blight pathogen Marasmiellus scandens.</title>
        <authorList>
            <person name="Baruah I.K."/>
            <person name="Leung J."/>
            <person name="Bukari Y."/>
            <person name="Amoako-Attah I."/>
            <person name="Meinhardt L.W."/>
            <person name="Bailey B.A."/>
            <person name="Cohen S.P."/>
        </authorList>
    </citation>
    <scope>NUCLEOTIDE SEQUENCE [LARGE SCALE GENOMIC DNA]</scope>
    <source>
        <strain evidence="5 6">GH-19</strain>
    </source>
</reference>
<proteinExistence type="inferred from homology"/>
<dbReference type="InterPro" id="IPR034543">
    <property type="entry name" value="LCL2"/>
</dbReference>
<evidence type="ECO:0000256" key="4">
    <source>
        <dbReference type="SAM" id="SignalP"/>
    </source>
</evidence>
<evidence type="ECO:0000313" key="5">
    <source>
        <dbReference type="EMBL" id="KAK7470425.1"/>
    </source>
</evidence>
<dbReference type="PANTHER" id="PTHR38425">
    <property type="entry name" value="LONG CHRONOLOGICAL LIFESPAN PROTEIN 2"/>
    <property type="match status" value="1"/>
</dbReference>
<evidence type="ECO:0000313" key="6">
    <source>
        <dbReference type="Proteomes" id="UP001498398"/>
    </source>
</evidence>
<dbReference type="EMBL" id="JBANRG010000002">
    <property type="protein sequence ID" value="KAK7470425.1"/>
    <property type="molecule type" value="Genomic_DNA"/>
</dbReference>
<evidence type="ECO:0000256" key="2">
    <source>
        <dbReference type="ARBA" id="ARBA00018534"/>
    </source>
</evidence>
<organism evidence="5 6">
    <name type="scientific">Marasmiellus scandens</name>
    <dbReference type="NCBI Taxonomy" id="2682957"/>
    <lineage>
        <taxon>Eukaryota</taxon>
        <taxon>Fungi</taxon>
        <taxon>Dikarya</taxon>
        <taxon>Basidiomycota</taxon>
        <taxon>Agaricomycotina</taxon>
        <taxon>Agaricomycetes</taxon>
        <taxon>Agaricomycetidae</taxon>
        <taxon>Agaricales</taxon>
        <taxon>Marasmiineae</taxon>
        <taxon>Omphalotaceae</taxon>
        <taxon>Marasmiellus</taxon>
    </lineage>
</organism>
<evidence type="ECO:0000256" key="3">
    <source>
        <dbReference type="ARBA" id="ARBA00022729"/>
    </source>
</evidence>
<comment type="similarity">
    <text evidence="1">Belongs to the LCL2 family.</text>
</comment>
<sequence length="114" mass="13042">MYRICAILLFFCIFTLTTAQFPFFDGMFRQQHHQEQHHSGASQWAAHIESVQCSQYLCPTTLDCVKRPSQCPCPEVEDIKCVIPDSEDPESATVICVRGQDECTQVERLMKLAK</sequence>
<feature type="chain" id="PRO_5045633361" description="Long chronological lifespan protein 2" evidence="4">
    <location>
        <begin position="20"/>
        <end position="114"/>
    </location>
</feature>
<name>A0ABR1K2R9_9AGAR</name>